<sequence>MGTVRNVAIAILILSFFTFVAFFGRLPALRNTPIGSLHRVIWVHIPRAFRAADKRLTNGRLSASVGKLAHTLWNDRHPVVMIFFILLLSISEIMFLPPAWPIMSTSRKTIAIVALTLPYGFLYLAASSDPGYITPSNHVYQMSIYPYDYTIFHPGNPCRTCHLLKPARSKHCNVCKHCIAKCDHHCVFINNCVGYNNQHWFLLLLFTTGNLTTYAVYIGSSILSTFIAAEYPDWSLTGIGFTWSRYFSIWGWALQEYTRIGSITLLCFLITPLVYGLLSYHIYLIWCGTTTNESMKWSDWGAEMSEGYVFKRTLPENREKNLRIEPAWTHWPVESQQIVLRTADGQDPVGDIGEGEWERVWSLRDIENLILNGTTKRFDEPLACSFEYISLADDPSFAALSYTWGDMFYDSGNITGKAISNNSLGVPRSIAISIDGVPVRIGENLRYALQYFRSEAAFKQIQQSSAKKPRFSSETRLWADALCINQEDLIERSQQVSQMHEIYRKASHILVWPGVPQFDGQRELAAFIDSFEEDHWNTAQMLLRPHNTRLISALCNPGFDKCWKALEEIYKARYWNRLWIVQEVLSNSETWVYIGKELIQLLPLLTMGLALQYLEDREIEILPPYTKSIVESVRIPPNLPLLDGKLHFSNPEAKPMEFLELLQTFRKFECRDPRDKVYALAGLSAPHSKKLVIDYSKELSQVHRDAARLIIESTQRLEIICTHEKSGCNCPQGAHYKPSSIPTWVPNWSCIQEGTALRPGLLRGPTAYQLHRWNAAGDTSANAHISDDGSMLTCKGVLLGTITHIMRPATDYGPRDFHSILQLICNLTAKDINSLNQSTLFMALRETLLKTAYIDEPVSRDLPPTTFLKICQLFLARFPALPQRDMELVDTLCNYLKMAMEDRYFYTGMTDEERGGRGVMGVTFTFSKEEDVLAVLYGCRWPVLLRRRKREEGDGFVVLGEVYVHGFMNGEGLELGEGDSERTFEIH</sequence>
<dbReference type="GO" id="GO:0019706">
    <property type="term" value="F:protein-cysteine S-palmitoyltransferase activity"/>
    <property type="evidence" value="ECO:0007669"/>
    <property type="project" value="UniProtKB-EC"/>
</dbReference>
<evidence type="ECO:0000256" key="1">
    <source>
        <dbReference type="ARBA" id="ARBA00004141"/>
    </source>
</evidence>
<comment type="caution">
    <text evidence="11">The sequence shown here is derived from an EMBL/GenBank/DDBJ whole genome shotgun (WGS) entry which is preliminary data.</text>
</comment>
<protein>
    <recommendedName>
        <fullName evidence="13">Protein S-acyltransferase</fullName>
    </recommendedName>
</protein>
<comment type="subcellular location">
    <subcellularLocation>
        <location evidence="1">Membrane</location>
        <topology evidence="1">Multi-pass membrane protein</topology>
    </subcellularLocation>
</comment>
<evidence type="ECO:0000259" key="10">
    <source>
        <dbReference type="Pfam" id="PF06985"/>
    </source>
</evidence>
<accession>A0A5M9JAI8</accession>
<keyword evidence="2 8" id="KW-0812">Transmembrane</keyword>
<feature type="domain" description="Heterokaryon incompatibility" evidence="10">
    <location>
        <begin position="397"/>
        <end position="583"/>
    </location>
</feature>
<evidence type="ECO:0000256" key="4">
    <source>
        <dbReference type="ARBA" id="ARBA00023136"/>
    </source>
</evidence>
<evidence type="ECO:0000256" key="6">
    <source>
        <dbReference type="ARBA" id="ARBA00023288"/>
    </source>
</evidence>
<dbReference type="Pfam" id="PF06985">
    <property type="entry name" value="HET"/>
    <property type="match status" value="1"/>
</dbReference>
<feature type="transmembrane region" description="Helical" evidence="8">
    <location>
        <begin position="109"/>
        <end position="126"/>
    </location>
</feature>
<dbReference type="PANTHER" id="PTHR24148">
    <property type="entry name" value="ANKYRIN REPEAT DOMAIN-CONTAINING PROTEIN 39 HOMOLOG-RELATED"/>
    <property type="match status" value="1"/>
</dbReference>
<dbReference type="VEuPathDB" id="FungiDB:MFRU_006g01800"/>
<evidence type="ECO:0000313" key="12">
    <source>
        <dbReference type="Proteomes" id="UP000322873"/>
    </source>
</evidence>
<evidence type="ECO:0000313" key="11">
    <source>
        <dbReference type="EMBL" id="KAA8565600.1"/>
    </source>
</evidence>
<dbReference type="InterPro" id="IPR010730">
    <property type="entry name" value="HET"/>
</dbReference>
<dbReference type="PROSITE" id="PS50216">
    <property type="entry name" value="DHHC"/>
    <property type="match status" value="1"/>
</dbReference>
<dbReference type="Pfam" id="PF01529">
    <property type="entry name" value="DHHC"/>
    <property type="match status" value="1"/>
</dbReference>
<evidence type="ECO:0000256" key="7">
    <source>
        <dbReference type="ARBA" id="ARBA00048048"/>
    </source>
</evidence>
<keyword evidence="4 8" id="KW-0472">Membrane</keyword>
<dbReference type="AlphaFoldDB" id="A0A5M9JAI8"/>
<keyword evidence="5" id="KW-0564">Palmitate</keyword>
<dbReference type="InterPro" id="IPR001594">
    <property type="entry name" value="Palmitoyltrfase_DHHC"/>
</dbReference>
<feature type="domain" description="Palmitoyltransferase DHHC" evidence="9">
    <location>
        <begin position="154"/>
        <end position="297"/>
    </location>
</feature>
<keyword evidence="12" id="KW-1185">Reference proteome</keyword>
<feature type="transmembrane region" description="Helical" evidence="8">
    <location>
        <begin position="79"/>
        <end position="97"/>
    </location>
</feature>
<feature type="transmembrane region" description="Helical" evidence="8">
    <location>
        <begin position="200"/>
        <end position="228"/>
    </location>
</feature>
<dbReference type="EMBL" id="VICG01000013">
    <property type="protein sequence ID" value="KAA8565600.1"/>
    <property type="molecule type" value="Genomic_DNA"/>
</dbReference>
<evidence type="ECO:0000256" key="3">
    <source>
        <dbReference type="ARBA" id="ARBA00022989"/>
    </source>
</evidence>
<evidence type="ECO:0000259" key="9">
    <source>
        <dbReference type="Pfam" id="PF01529"/>
    </source>
</evidence>
<dbReference type="InterPro" id="IPR052895">
    <property type="entry name" value="HetReg/Transcr_Mod"/>
</dbReference>
<dbReference type="VEuPathDB" id="FungiDB:MFRU_006g01790"/>
<evidence type="ECO:0000256" key="8">
    <source>
        <dbReference type="SAM" id="Phobius"/>
    </source>
</evidence>
<feature type="transmembrane region" description="Helical" evidence="8">
    <location>
        <begin position="265"/>
        <end position="286"/>
    </location>
</feature>
<name>A0A5M9JAI8_MONFR</name>
<proteinExistence type="predicted"/>
<dbReference type="PANTHER" id="PTHR24148:SF73">
    <property type="entry name" value="HET DOMAIN PROTEIN (AFU_ORTHOLOGUE AFUA_8G01020)"/>
    <property type="match status" value="1"/>
</dbReference>
<keyword evidence="6" id="KW-0449">Lipoprotein</keyword>
<keyword evidence="3 8" id="KW-1133">Transmembrane helix</keyword>
<dbReference type="GO" id="GO:0016020">
    <property type="term" value="C:membrane"/>
    <property type="evidence" value="ECO:0007669"/>
    <property type="project" value="UniProtKB-SubCell"/>
</dbReference>
<feature type="transmembrane region" description="Helical" evidence="8">
    <location>
        <begin position="6"/>
        <end position="24"/>
    </location>
</feature>
<evidence type="ECO:0000256" key="5">
    <source>
        <dbReference type="ARBA" id="ARBA00023139"/>
    </source>
</evidence>
<gene>
    <name evidence="11" type="ORF">EYC84_009452</name>
</gene>
<comment type="catalytic activity">
    <reaction evidence="7">
        <text>L-cysteinyl-[protein] + hexadecanoyl-CoA = S-hexadecanoyl-L-cysteinyl-[protein] + CoA</text>
        <dbReference type="Rhea" id="RHEA:36683"/>
        <dbReference type="Rhea" id="RHEA-COMP:10131"/>
        <dbReference type="Rhea" id="RHEA-COMP:11032"/>
        <dbReference type="ChEBI" id="CHEBI:29950"/>
        <dbReference type="ChEBI" id="CHEBI:57287"/>
        <dbReference type="ChEBI" id="CHEBI:57379"/>
        <dbReference type="ChEBI" id="CHEBI:74151"/>
        <dbReference type="EC" id="2.3.1.225"/>
    </reaction>
</comment>
<organism evidence="11 12">
    <name type="scientific">Monilinia fructicola</name>
    <name type="common">Brown rot fungus</name>
    <name type="synonym">Ciboria fructicola</name>
    <dbReference type="NCBI Taxonomy" id="38448"/>
    <lineage>
        <taxon>Eukaryota</taxon>
        <taxon>Fungi</taxon>
        <taxon>Dikarya</taxon>
        <taxon>Ascomycota</taxon>
        <taxon>Pezizomycotina</taxon>
        <taxon>Leotiomycetes</taxon>
        <taxon>Helotiales</taxon>
        <taxon>Sclerotiniaceae</taxon>
        <taxon>Monilinia</taxon>
    </lineage>
</organism>
<evidence type="ECO:0008006" key="13">
    <source>
        <dbReference type="Google" id="ProtNLM"/>
    </source>
</evidence>
<dbReference type="Proteomes" id="UP000322873">
    <property type="component" value="Unassembled WGS sequence"/>
</dbReference>
<evidence type="ECO:0000256" key="2">
    <source>
        <dbReference type="ARBA" id="ARBA00022692"/>
    </source>
</evidence>
<reference evidence="11 12" key="1">
    <citation type="submission" date="2019-06" db="EMBL/GenBank/DDBJ databases">
        <title>Genome Sequence of the Brown Rot Fungal Pathogen Monilinia fructicola.</title>
        <authorList>
            <person name="De Miccolis Angelini R.M."/>
            <person name="Landi L."/>
            <person name="Abate D."/>
            <person name="Pollastro S."/>
            <person name="Romanazzi G."/>
            <person name="Faretra F."/>
        </authorList>
    </citation>
    <scope>NUCLEOTIDE SEQUENCE [LARGE SCALE GENOMIC DNA]</scope>
    <source>
        <strain evidence="11 12">Mfrc123</strain>
    </source>
</reference>